<organism evidence="8 9">
    <name type="scientific">Staphylococcus cohnii subsp. cohnii</name>
    <dbReference type="NCBI Taxonomy" id="74704"/>
    <lineage>
        <taxon>Bacteria</taxon>
        <taxon>Bacillati</taxon>
        <taxon>Bacillota</taxon>
        <taxon>Bacilli</taxon>
        <taxon>Bacillales</taxon>
        <taxon>Staphylococcaceae</taxon>
        <taxon>Staphylococcus</taxon>
        <taxon>Staphylococcus cohnii species complex</taxon>
    </lineage>
</organism>
<evidence type="ECO:0000256" key="4">
    <source>
        <dbReference type="ARBA" id="ARBA00022729"/>
    </source>
</evidence>
<dbReference type="InterPro" id="IPR019931">
    <property type="entry name" value="LPXTG_anchor"/>
</dbReference>
<evidence type="ECO:0000259" key="7">
    <source>
        <dbReference type="PROSITE" id="PS50847"/>
    </source>
</evidence>
<dbReference type="InterPro" id="IPR013783">
    <property type="entry name" value="Ig-like_fold"/>
</dbReference>
<dbReference type="PROSITE" id="PS50847">
    <property type="entry name" value="GRAM_POS_ANCHORING"/>
    <property type="match status" value="1"/>
</dbReference>
<dbReference type="PATRIC" id="fig|74704.6.peg.1228"/>
<evidence type="ECO:0000256" key="1">
    <source>
        <dbReference type="ARBA" id="ARBA00004168"/>
    </source>
</evidence>
<dbReference type="InterPro" id="IPR044055">
    <property type="entry name" value="RibLong"/>
</dbReference>
<feature type="compositionally biased region" description="Polar residues" evidence="6">
    <location>
        <begin position="293"/>
        <end position="318"/>
    </location>
</feature>
<feature type="compositionally biased region" description="Low complexity" evidence="6">
    <location>
        <begin position="251"/>
        <end position="282"/>
    </location>
</feature>
<feature type="region of interest" description="Disordered" evidence="6">
    <location>
        <begin position="1"/>
        <end position="37"/>
    </location>
</feature>
<reference evidence="8 9" key="1">
    <citation type="submission" date="2015-03" db="EMBL/GenBank/DDBJ databases">
        <title>Genome Assembly of Staphylococcus cohnii subsp. cohnii strain G22B2.</title>
        <authorList>
            <person name="Nair G."/>
            <person name="Kaur G."/>
            <person name="Khatri I."/>
            <person name="Singh N.K."/>
            <person name="Sathyabama S."/>
            <person name="Maurya S.K."/>
            <person name="Subramanian S."/>
            <person name="Agrewala J.N."/>
            <person name="Mayilraj S."/>
        </authorList>
    </citation>
    <scope>NUCLEOTIDE SEQUENCE [LARGE SCALE GENOMIC DNA]</scope>
    <source>
        <strain evidence="8 9">G22B2</strain>
    </source>
</reference>
<accession>A0A0M2NZH9</accession>
<keyword evidence="5" id="KW-0572">Peptidoglycan-anchor</keyword>
<dbReference type="NCBIfam" id="TIGR01167">
    <property type="entry name" value="LPXTG_anchor"/>
    <property type="match status" value="1"/>
</dbReference>
<evidence type="ECO:0000313" key="8">
    <source>
        <dbReference type="EMBL" id="KKI63088.1"/>
    </source>
</evidence>
<keyword evidence="3" id="KW-0964">Secreted</keyword>
<evidence type="ECO:0000256" key="2">
    <source>
        <dbReference type="ARBA" id="ARBA00022512"/>
    </source>
</evidence>
<dbReference type="AlphaFoldDB" id="A0A0M2NZH9"/>
<keyword evidence="4" id="KW-0732">Signal</keyword>
<evidence type="ECO:0000256" key="3">
    <source>
        <dbReference type="ARBA" id="ARBA00022525"/>
    </source>
</evidence>
<dbReference type="Pfam" id="PF18957">
    <property type="entry name" value="RibLong"/>
    <property type="match status" value="1"/>
</dbReference>
<name>A0A0M2NZH9_STACC</name>
<evidence type="ECO:0000256" key="6">
    <source>
        <dbReference type="SAM" id="MobiDB-lite"/>
    </source>
</evidence>
<comment type="caution">
    <text evidence="8">The sequence shown here is derived from an EMBL/GenBank/DDBJ whole genome shotgun (WGS) entry which is preliminary data.</text>
</comment>
<dbReference type="Gene3D" id="2.60.40.10">
    <property type="entry name" value="Immunoglobulins"/>
    <property type="match status" value="1"/>
</dbReference>
<dbReference type="NCBIfam" id="NF038186">
    <property type="entry name" value="YPDG_rpt"/>
    <property type="match status" value="1"/>
</dbReference>
<feature type="region of interest" description="Disordered" evidence="6">
    <location>
        <begin position="166"/>
        <end position="186"/>
    </location>
</feature>
<dbReference type="Proteomes" id="UP000034455">
    <property type="component" value="Unassembled WGS sequence"/>
</dbReference>
<comment type="subcellular location">
    <subcellularLocation>
        <location evidence="1">Secreted</location>
        <location evidence="1">Cell wall</location>
        <topology evidence="1">Peptidoglycan-anchor</topology>
    </subcellularLocation>
</comment>
<dbReference type="Pfam" id="PF17936">
    <property type="entry name" value="Big_6"/>
    <property type="match status" value="1"/>
</dbReference>
<proteinExistence type="predicted"/>
<evidence type="ECO:0000256" key="5">
    <source>
        <dbReference type="ARBA" id="ARBA00023088"/>
    </source>
</evidence>
<feature type="compositionally biased region" description="Polar residues" evidence="6">
    <location>
        <begin position="169"/>
        <end position="186"/>
    </location>
</feature>
<sequence>MTGAVTVPDYPSEEEPPTITVDDPTQLPDGNTPGTTEVDVTVTYPDGTEDHVKVPVTVGEQAQANTNNPGYDNVTVQPGETVKVPQTGDNTMPDGTQYEIDETKVPSGWEVIVDHNTGELTVKPSKDAVPGTSIIIPVTVTYPDGSTEATSTTVTVGDVIDIPAPTVNPVDNNDTEVTGSNGTPGNTIVVTFPDGTISEGEIDIDGNWIVDIPEGIDLDKDDVITAVEKDENGNISTPTNVVVGENCDNPSNGNNAGDGEGNNSSNDNNPGDGESNNSPSNDKLVEEEKNTLTDENATTGSINQSSDLNEGSNTANTTDYKDNNEDKSLPETGENDSKQGTLFGALFAGLGSLLLFRKRNKKEEK</sequence>
<feature type="compositionally biased region" description="Basic and acidic residues" evidence="6">
    <location>
        <begin position="283"/>
        <end position="292"/>
    </location>
</feature>
<keyword evidence="2" id="KW-0134">Cell wall</keyword>
<dbReference type="Pfam" id="PF00746">
    <property type="entry name" value="Gram_pos_anchor"/>
    <property type="match status" value="1"/>
</dbReference>
<dbReference type="EMBL" id="LAKJ01000019">
    <property type="protein sequence ID" value="KKI63088.1"/>
    <property type="molecule type" value="Genomic_DNA"/>
</dbReference>
<feature type="compositionally biased region" description="Basic and acidic residues" evidence="6">
    <location>
        <begin position="319"/>
        <end position="329"/>
    </location>
</feature>
<dbReference type="Pfam" id="PF08428">
    <property type="entry name" value="Rib"/>
    <property type="match status" value="1"/>
</dbReference>
<protein>
    <submittedName>
        <fullName evidence="8">Antiadhesin Pls</fullName>
    </submittedName>
</protein>
<feature type="domain" description="Gram-positive cocci surface proteins LPxTG" evidence="7">
    <location>
        <begin position="329"/>
        <end position="365"/>
    </location>
</feature>
<gene>
    <name evidence="8" type="ORF">UF66_1194</name>
</gene>
<evidence type="ECO:0000313" key="9">
    <source>
        <dbReference type="Proteomes" id="UP000034455"/>
    </source>
</evidence>
<dbReference type="InterPro" id="IPR041498">
    <property type="entry name" value="Big_6"/>
</dbReference>
<dbReference type="InterPro" id="IPR059115">
    <property type="entry name" value="Rib"/>
</dbReference>
<feature type="region of interest" description="Disordered" evidence="6">
    <location>
        <begin position="229"/>
        <end position="340"/>
    </location>
</feature>